<evidence type="ECO:0000256" key="1">
    <source>
        <dbReference type="SAM" id="MobiDB-lite"/>
    </source>
</evidence>
<dbReference type="AlphaFoldDB" id="A0A2G2YF77"/>
<feature type="compositionally biased region" description="Polar residues" evidence="1">
    <location>
        <begin position="1"/>
        <end position="14"/>
    </location>
</feature>
<dbReference type="Gramene" id="PHT68396">
    <property type="protein sequence ID" value="PHT68396"/>
    <property type="gene ID" value="T459_27883"/>
</dbReference>
<reference evidence="2 3" key="1">
    <citation type="journal article" date="2014" name="Nat. Genet.">
        <title>Genome sequence of the hot pepper provides insights into the evolution of pungency in Capsicum species.</title>
        <authorList>
            <person name="Kim S."/>
            <person name="Park M."/>
            <person name="Yeom S.I."/>
            <person name="Kim Y.M."/>
            <person name="Lee J.M."/>
            <person name="Lee H.A."/>
            <person name="Seo E."/>
            <person name="Choi J."/>
            <person name="Cheong K."/>
            <person name="Kim K.T."/>
            <person name="Jung K."/>
            <person name="Lee G.W."/>
            <person name="Oh S.K."/>
            <person name="Bae C."/>
            <person name="Kim S.B."/>
            <person name="Lee H.Y."/>
            <person name="Kim S.Y."/>
            <person name="Kim M.S."/>
            <person name="Kang B.C."/>
            <person name="Jo Y.D."/>
            <person name="Yang H.B."/>
            <person name="Jeong H.J."/>
            <person name="Kang W.H."/>
            <person name="Kwon J.K."/>
            <person name="Shin C."/>
            <person name="Lim J.Y."/>
            <person name="Park J.H."/>
            <person name="Huh J.H."/>
            <person name="Kim J.S."/>
            <person name="Kim B.D."/>
            <person name="Cohen O."/>
            <person name="Paran I."/>
            <person name="Suh M.C."/>
            <person name="Lee S.B."/>
            <person name="Kim Y.K."/>
            <person name="Shin Y."/>
            <person name="Noh S.J."/>
            <person name="Park J."/>
            <person name="Seo Y.S."/>
            <person name="Kwon S.Y."/>
            <person name="Kim H.A."/>
            <person name="Park J.M."/>
            <person name="Kim H.J."/>
            <person name="Choi S.B."/>
            <person name="Bosland P.W."/>
            <person name="Reeves G."/>
            <person name="Jo S.H."/>
            <person name="Lee B.W."/>
            <person name="Cho H.T."/>
            <person name="Choi H.S."/>
            <person name="Lee M.S."/>
            <person name="Yu Y."/>
            <person name="Do Choi Y."/>
            <person name="Park B.S."/>
            <person name="van Deynze A."/>
            <person name="Ashrafi H."/>
            <person name="Hill T."/>
            <person name="Kim W.T."/>
            <person name="Pai H.S."/>
            <person name="Ahn H.K."/>
            <person name="Yeam I."/>
            <person name="Giovannoni J.J."/>
            <person name="Rose J.K."/>
            <person name="Sorensen I."/>
            <person name="Lee S.J."/>
            <person name="Kim R.W."/>
            <person name="Choi I.Y."/>
            <person name="Choi B.S."/>
            <person name="Lim J.S."/>
            <person name="Lee Y.H."/>
            <person name="Choi D."/>
        </authorList>
    </citation>
    <scope>NUCLEOTIDE SEQUENCE [LARGE SCALE GENOMIC DNA]</scope>
    <source>
        <strain evidence="3">cv. CM334</strain>
    </source>
</reference>
<feature type="region of interest" description="Disordered" evidence="1">
    <location>
        <begin position="94"/>
        <end position="117"/>
    </location>
</feature>
<keyword evidence="3" id="KW-1185">Reference proteome</keyword>
<evidence type="ECO:0000313" key="2">
    <source>
        <dbReference type="EMBL" id="PHT68396.1"/>
    </source>
</evidence>
<evidence type="ECO:0000313" key="3">
    <source>
        <dbReference type="Proteomes" id="UP000222542"/>
    </source>
</evidence>
<dbReference type="EMBL" id="AYRZ02000011">
    <property type="protein sequence ID" value="PHT68396.1"/>
    <property type="molecule type" value="Genomic_DNA"/>
</dbReference>
<feature type="region of interest" description="Disordered" evidence="1">
    <location>
        <begin position="1"/>
        <end position="35"/>
    </location>
</feature>
<organism evidence="2 3">
    <name type="scientific">Capsicum annuum</name>
    <name type="common">Capsicum pepper</name>
    <dbReference type="NCBI Taxonomy" id="4072"/>
    <lineage>
        <taxon>Eukaryota</taxon>
        <taxon>Viridiplantae</taxon>
        <taxon>Streptophyta</taxon>
        <taxon>Embryophyta</taxon>
        <taxon>Tracheophyta</taxon>
        <taxon>Spermatophyta</taxon>
        <taxon>Magnoliopsida</taxon>
        <taxon>eudicotyledons</taxon>
        <taxon>Gunneridae</taxon>
        <taxon>Pentapetalae</taxon>
        <taxon>asterids</taxon>
        <taxon>lamiids</taxon>
        <taxon>Solanales</taxon>
        <taxon>Solanaceae</taxon>
        <taxon>Solanoideae</taxon>
        <taxon>Capsiceae</taxon>
        <taxon>Capsicum</taxon>
    </lineage>
</organism>
<reference evidence="2 3" key="2">
    <citation type="journal article" date="2017" name="Genome Biol.">
        <title>New reference genome sequences of hot pepper reveal the massive evolution of plant disease-resistance genes by retroduplication.</title>
        <authorList>
            <person name="Kim S."/>
            <person name="Park J."/>
            <person name="Yeom S.I."/>
            <person name="Kim Y.M."/>
            <person name="Seo E."/>
            <person name="Kim K.T."/>
            <person name="Kim M.S."/>
            <person name="Lee J.M."/>
            <person name="Cheong K."/>
            <person name="Shin H.S."/>
            <person name="Kim S.B."/>
            <person name="Han K."/>
            <person name="Lee J."/>
            <person name="Park M."/>
            <person name="Lee H.A."/>
            <person name="Lee H.Y."/>
            <person name="Lee Y."/>
            <person name="Oh S."/>
            <person name="Lee J.H."/>
            <person name="Choi E."/>
            <person name="Choi E."/>
            <person name="Lee S.E."/>
            <person name="Jeon J."/>
            <person name="Kim H."/>
            <person name="Choi G."/>
            <person name="Song H."/>
            <person name="Lee J."/>
            <person name="Lee S.C."/>
            <person name="Kwon J.K."/>
            <person name="Lee H.Y."/>
            <person name="Koo N."/>
            <person name="Hong Y."/>
            <person name="Kim R.W."/>
            <person name="Kang W.H."/>
            <person name="Huh J.H."/>
            <person name="Kang B.C."/>
            <person name="Yang T.J."/>
            <person name="Lee Y.H."/>
            <person name="Bennetzen J.L."/>
            <person name="Choi D."/>
        </authorList>
    </citation>
    <scope>NUCLEOTIDE SEQUENCE [LARGE SCALE GENOMIC DNA]</scope>
    <source>
        <strain evidence="3">cv. CM334</strain>
    </source>
</reference>
<dbReference type="Proteomes" id="UP000222542">
    <property type="component" value="Unassembled WGS sequence"/>
</dbReference>
<comment type="caution">
    <text evidence="2">The sequence shown here is derived from an EMBL/GenBank/DDBJ whole genome shotgun (WGS) entry which is preliminary data.</text>
</comment>
<sequence length="226" mass="26000">MWAAFSQNVGSGAQYQDDGAEEEEGAMHDDGYTDTLYTTGPIVENSVSLLHNEYENDEELYGGYGDGTNRHLDSDDEDLQNLVDEEMNRSHRFYKEKHLSTSGGEEYDHQDDGAEEDEGAMHNNVYTEARYIVGPVVEHNHELNPTLSHLLPRQRELRRTLKRSLEAHDIKDLRPSNRIRLLEFEAGVMERIKCTPTDCQNYIIQQRSLQTLSSDVATLHKFFFEM</sequence>
<accession>A0A2G2YF77</accession>
<protein>
    <submittedName>
        <fullName evidence="2">Uncharacterized protein</fullName>
    </submittedName>
</protein>
<gene>
    <name evidence="2" type="ORF">T459_27883</name>
</gene>
<name>A0A2G2YF77_CAPAN</name>
<proteinExistence type="predicted"/>